<evidence type="ECO:0000313" key="4">
    <source>
        <dbReference type="Proteomes" id="UP001335737"/>
    </source>
</evidence>
<dbReference type="Pfam" id="PF08858">
    <property type="entry name" value="IDEAL"/>
    <property type="match status" value="1"/>
</dbReference>
<dbReference type="InterPro" id="IPR014957">
    <property type="entry name" value="IDEAL_dom"/>
</dbReference>
<gene>
    <name evidence="3" type="ORF">QGM71_05125</name>
</gene>
<name>A0ABU6KCM0_9BACI</name>
<comment type="caution">
    <text evidence="3">The sequence shown here is derived from an EMBL/GenBank/DDBJ whole genome shotgun (WGS) entry which is preliminary data.</text>
</comment>
<feature type="domain" description="IDEAL" evidence="2">
    <location>
        <begin position="121"/>
        <end position="140"/>
    </location>
</feature>
<feature type="coiled-coil region" evidence="1">
    <location>
        <begin position="42"/>
        <end position="69"/>
    </location>
</feature>
<sequence length="144" mass="17131">MLTVKTLKAYRIKVDIDYIYLSVSPPYFTILIEGDEYQFLPIEDKVIKLNRTSKKIENLNAKFAFQKDDEIIYITMTELISMSDFLNQLYLIAKDYYYQNTMEYTAPEIKCIVDELEHLNIKRMIDRALDNRDEAAFYTLLKLL</sequence>
<keyword evidence="4" id="KW-1185">Reference proteome</keyword>
<organism evidence="3 4">
    <name type="scientific">Virgibacillus tibetensis</name>
    <dbReference type="NCBI Taxonomy" id="3042313"/>
    <lineage>
        <taxon>Bacteria</taxon>
        <taxon>Bacillati</taxon>
        <taxon>Bacillota</taxon>
        <taxon>Bacilli</taxon>
        <taxon>Bacillales</taxon>
        <taxon>Bacillaceae</taxon>
        <taxon>Virgibacillus</taxon>
    </lineage>
</organism>
<proteinExistence type="predicted"/>
<dbReference type="EMBL" id="JARZFX010000002">
    <property type="protein sequence ID" value="MEC5422881.1"/>
    <property type="molecule type" value="Genomic_DNA"/>
</dbReference>
<accession>A0ABU6KCM0</accession>
<keyword evidence="1" id="KW-0175">Coiled coil</keyword>
<protein>
    <submittedName>
        <fullName evidence="3">IDEAL domain-containing protein</fullName>
    </submittedName>
</protein>
<reference evidence="3 4" key="1">
    <citation type="journal article" date="2024" name="Int. J. Syst. Evol. Microbiol.">
        <title>Virgibacillus tibetensis sp. nov., isolated from salt lake on the Tibetan Plateau of China.</title>
        <authorList>
            <person name="Phurbu D."/>
            <person name="Liu Z.-X."/>
            <person name="Wang R."/>
            <person name="Zheng Y.-Y."/>
            <person name="Liu H.-C."/>
            <person name="Zhou Y.-G."/>
            <person name="Yu Y.-J."/>
            <person name="Li A.-H."/>
        </authorList>
    </citation>
    <scope>NUCLEOTIDE SEQUENCE [LARGE SCALE GENOMIC DNA]</scope>
    <source>
        <strain evidence="3 4">C22-A2</strain>
    </source>
</reference>
<dbReference type="RefSeq" id="WP_327606454.1">
    <property type="nucleotide sequence ID" value="NZ_JARZFX010000002.1"/>
</dbReference>
<evidence type="ECO:0000256" key="1">
    <source>
        <dbReference type="SAM" id="Coils"/>
    </source>
</evidence>
<dbReference type="Proteomes" id="UP001335737">
    <property type="component" value="Unassembled WGS sequence"/>
</dbReference>
<evidence type="ECO:0000313" key="3">
    <source>
        <dbReference type="EMBL" id="MEC5422881.1"/>
    </source>
</evidence>
<evidence type="ECO:0000259" key="2">
    <source>
        <dbReference type="Pfam" id="PF08858"/>
    </source>
</evidence>